<comment type="pathway">
    <text evidence="3">Protein modification; protein ubiquitination.</text>
</comment>
<keyword evidence="8 11" id="KW-1133">Transmembrane helix</keyword>
<evidence type="ECO:0000256" key="3">
    <source>
        <dbReference type="ARBA" id="ARBA00004906"/>
    </source>
</evidence>
<comment type="catalytic activity">
    <reaction evidence="1">
        <text>S-ubiquitinyl-[E2 ubiquitin-conjugating enzyme]-L-cysteine + [acceptor protein]-L-lysine = [E2 ubiquitin-conjugating enzyme]-L-cysteine + N(6)-ubiquitinyl-[acceptor protein]-L-lysine.</text>
        <dbReference type="EC" id="2.3.2.27"/>
    </reaction>
</comment>
<evidence type="ECO:0000256" key="10">
    <source>
        <dbReference type="SAM" id="MobiDB-lite"/>
    </source>
</evidence>
<feature type="transmembrane region" description="Helical" evidence="11">
    <location>
        <begin position="359"/>
        <end position="385"/>
    </location>
</feature>
<evidence type="ECO:0000256" key="2">
    <source>
        <dbReference type="ARBA" id="ARBA00004141"/>
    </source>
</evidence>
<sequence length="526" mass="58076">MSPLRKQRRQKQTKDWGVSLSVDPFWRELISLKNSSPEEFIMANIQLVSSTESALHEVGTTKINGKRVLGSSKSFIKLPPGPFKTDGSAPPPPFLDSASNSDTSANSSSSDSNLLPTSIGAYRLKRRVKKRCKWQGEKISNSVKDSYVIEFWREVAGKPIPRPPEGWDDLGVGGAEVQGRWAWSNERKSEVEESVAQRKFFFRSQDRSYWSVLRSVFLVIKMMLLFSLSWMATMAIACAAMSGPLFVGRFVFFLLRTSDTYVHDSLGFVIGGAIIFPIVGKIAQAINGSDGQDAQSPARAILMWAYSFRRPGSFEKIRVLSQAAALWLIISPLLLGLLYDLCLVKERKWFAGKELSIDATSIFLSWGTGTFLLNVWAVLCCVGAFEKEFWAALGVGIGGANAVNNQNGAENIAAAEVAARGNDIVGDVINGDRIDVADNAVEHSRRKLKWQGENGQISRSYEILWAVLRNWEWDKIDGVTLLKECTTPIARQLAVALLSPLLAYVGFLALYYIVSGGRDAVGIVCK</sequence>
<gene>
    <name evidence="12" type="ORF">DBRI00130_LOCUS20997</name>
</gene>
<reference evidence="12" key="1">
    <citation type="submission" date="2021-01" db="EMBL/GenBank/DDBJ databases">
        <authorList>
            <person name="Corre E."/>
            <person name="Pelletier E."/>
            <person name="Niang G."/>
            <person name="Scheremetjew M."/>
            <person name="Finn R."/>
            <person name="Kale V."/>
            <person name="Holt S."/>
            <person name="Cochrane G."/>
            <person name="Meng A."/>
            <person name="Brown T."/>
            <person name="Cohen L."/>
        </authorList>
    </citation>
    <scope>NUCLEOTIDE SEQUENCE</scope>
    <source>
        <strain evidence="12">GSO104</strain>
    </source>
</reference>
<accession>A0A7S4RLS3</accession>
<evidence type="ECO:0000256" key="9">
    <source>
        <dbReference type="ARBA" id="ARBA00023136"/>
    </source>
</evidence>
<keyword evidence="9 11" id="KW-0472">Membrane</keyword>
<dbReference type="GO" id="GO:0005789">
    <property type="term" value="C:endoplasmic reticulum membrane"/>
    <property type="evidence" value="ECO:0007669"/>
    <property type="project" value="TreeGrafter"/>
</dbReference>
<feature type="transmembrane region" description="Helical" evidence="11">
    <location>
        <begin position="493"/>
        <end position="514"/>
    </location>
</feature>
<feature type="transmembrane region" description="Helical" evidence="11">
    <location>
        <begin position="319"/>
        <end position="339"/>
    </location>
</feature>
<evidence type="ECO:0000256" key="11">
    <source>
        <dbReference type="SAM" id="Phobius"/>
    </source>
</evidence>
<dbReference type="GO" id="GO:0061630">
    <property type="term" value="F:ubiquitin protein ligase activity"/>
    <property type="evidence" value="ECO:0007669"/>
    <property type="project" value="UniProtKB-EC"/>
</dbReference>
<comment type="subcellular location">
    <subcellularLocation>
        <location evidence="2">Membrane</location>
        <topology evidence="2">Multi-pass membrane protein</topology>
    </subcellularLocation>
</comment>
<organism evidence="12">
    <name type="scientific">Ditylum brightwellii</name>
    <dbReference type="NCBI Taxonomy" id="49249"/>
    <lineage>
        <taxon>Eukaryota</taxon>
        <taxon>Sar</taxon>
        <taxon>Stramenopiles</taxon>
        <taxon>Ochrophyta</taxon>
        <taxon>Bacillariophyta</taxon>
        <taxon>Mediophyceae</taxon>
        <taxon>Lithodesmiophycidae</taxon>
        <taxon>Lithodesmiales</taxon>
        <taxon>Lithodesmiaceae</taxon>
        <taxon>Ditylum</taxon>
    </lineage>
</organism>
<keyword evidence="5" id="KW-0808">Transferase</keyword>
<evidence type="ECO:0000256" key="8">
    <source>
        <dbReference type="ARBA" id="ARBA00022989"/>
    </source>
</evidence>
<dbReference type="AlphaFoldDB" id="A0A7S4RLS3"/>
<dbReference type="PANTHER" id="PTHR13145">
    <property type="entry name" value="SSM4 PROTEIN"/>
    <property type="match status" value="1"/>
</dbReference>
<evidence type="ECO:0000256" key="6">
    <source>
        <dbReference type="ARBA" id="ARBA00022692"/>
    </source>
</evidence>
<evidence type="ECO:0000256" key="4">
    <source>
        <dbReference type="ARBA" id="ARBA00012483"/>
    </source>
</evidence>
<feature type="compositionally biased region" description="Low complexity" evidence="10">
    <location>
        <begin position="95"/>
        <end position="113"/>
    </location>
</feature>
<dbReference type="EC" id="2.3.2.27" evidence="4"/>
<evidence type="ECO:0000256" key="7">
    <source>
        <dbReference type="ARBA" id="ARBA00022786"/>
    </source>
</evidence>
<proteinExistence type="predicted"/>
<keyword evidence="7" id="KW-0833">Ubl conjugation pathway</keyword>
<dbReference type="GO" id="GO:0036503">
    <property type="term" value="P:ERAD pathway"/>
    <property type="evidence" value="ECO:0007669"/>
    <property type="project" value="TreeGrafter"/>
</dbReference>
<evidence type="ECO:0000313" key="12">
    <source>
        <dbReference type="EMBL" id="CAE4618814.1"/>
    </source>
</evidence>
<protein>
    <recommendedName>
        <fullName evidence="4">RING-type E3 ubiquitin transferase</fullName>
        <ecNumber evidence="4">2.3.2.27</ecNumber>
    </recommendedName>
</protein>
<feature type="transmembrane region" description="Helical" evidence="11">
    <location>
        <begin position="234"/>
        <end position="255"/>
    </location>
</feature>
<dbReference type="EMBL" id="HBNS01026676">
    <property type="protein sequence ID" value="CAE4618814.1"/>
    <property type="molecule type" value="Transcribed_RNA"/>
</dbReference>
<feature type="region of interest" description="Disordered" evidence="10">
    <location>
        <begin position="79"/>
        <end position="113"/>
    </location>
</feature>
<name>A0A7S4RLS3_9STRA</name>
<evidence type="ECO:0000256" key="5">
    <source>
        <dbReference type="ARBA" id="ARBA00022679"/>
    </source>
</evidence>
<dbReference type="PANTHER" id="PTHR13145:SF0">
    <property type="entry name" value="E3 UBIQUITIN-PROTEIN LIGASE MARCHF6"/>
    <property type="match status" value="1"/>
</dbReference>
<evidence type="ECO:0000256" key="1">
    <source>
        <dbReference type="ARBA" id="ARBA00000900"/>
    </source>
</evidence>
<keyword evidence="6 11" id="KW-0812">Transmembrane</keyword>